<dbReference type="EMBL" id="JBBPBN010000024">
    <property type="protein sequence ID" value="KAK9010242.1"/>
    <property type="molecule type" value="Genomic_DNA"/>
</dbReference>
<accession>A0ABR2RBC0</accession>
<organism evidence="1 2">
    <name type="scientific">Hibiscus sabdariffa</name>
    <name type="common">roselle</name>
    <dbReference type="NCBI Taxonomy" id="183260"/>
    <lineage>
        <taxon>Eukaryota</taxon>
        <taxon>Viridiplantae</taxon>
        <taxon>Streptophyta</taxon>
        <taxon>Embryophyta</taxon>
        <taxon>Tracheophyta</taxon>
        <taxon>Spermatophyta</taxon>
        <taxon>Magnoliopsida</taxon>
        <taxon>eudicotyledons</taxon>
        <taxon>Gunneridae</taxon>
        <taxon>Pentapetalae</taxon>
        <taxon>rosids</taxon>
        <taxon>malvids</taxon>
        <taxon>Malvales</taxon>
        <taxon>Malvaceae</taxon>
        <taxon>Malvoideae</taxon>
        <taxon>Hibiscus</taxon>
    </lineage>
</organism>
<protein>
    <submittedName>
        <fullName evidence="1">Uncharacterized protein</fullName>
    </submittedName>
</protein>
<evidence type="ECO:0000313" key="2">
    <source>
        <dbReference type="Proteomes" id="UP001396334"/>
    </source>
</evidence>
<evidence type="ECO:0000313" key="1">
    <source>
        <dbReference type="EMBL" id="KAK9010242.1"/>
    </source>
</evidence>
<gene>
    <name evidence="1" type="ORF">V6N11_036755</name>
</gene>
<keyword evidence="2" id="KW-1185">Reference proteome</keyword>
<reference evidence="1 2" key="1">
    <citation type="journal article" date="2024" name="G3 (Bethesda)">
        <title>Genome assembly of Hibiscus sabdariffa L. provides insights into metabolisms of medicinal natural products.</title>
        <authorList>
            <person name="Kim T."/>
        </authorList>
    </citation>
    <scope>NUCLEOTIDE SEQUENCE [LARGE SCALE GENOMIC DNA]</scope>
    <source>
        <strain evidence="1">TK-2024</strain>
        <tissue evidence="1">Old leaves</tissue>
    </source>
</reference>
<comment type="caution">
    <text evidence="1">The sequence shown here is derived from an EMBL/GenBank/DDBJ whole genome shotgun (WGS) entry which is preliminary data.</text>
</comment>
<sequence>MIDELGAGPLRRDGYMARLWAFDKHTAVKLGNEIEVQGSKDRNVHMLPASIRNGSSKTKTKNPVALKGVQRQGNKMKKKDDRGSMKPSLAASVSALISDLDKAKNADMTRRMDEFQHSEKV</sequence>
<name>A0ABR2RBC0_9ROSI</name>
<dbReference type="Proteomes" id="UP001396334">
    <property type="component" value="Unassembled WGS sequence"/>
</dbReference>
<proteinExistence type="predicted"/>